<protein>
    <submittedName>
        <fullName evidence="2">Type I-F CRISPR-associated protein Csy2</fullName>
    </submittedName>
</protein>
<gene>
    <name evidence="2" type="ORF">GCM10007877_36760</name>
</gene>
<accession>A0AA37TF71</accession>
<keyword evidence="3" id="KW-1185">Reference proteome</keyword>
<feature type="region of interest" description="Disordered" evidence="1">
    <location>
        <begin position="225"/>
        <end position="248"/>
    </location>
</feature>
<dbReference type="CDD" id="cd09736">
    <property type="entry name" value="Csy2_I-F"/>
    <property type="match status" value="1"/>
</dbReference>
<dbReference type="Proteomes" id="UP001156870">
    <property type="component" value="Unassembled WGS sequence"/>
</dbReference>
<evidence type="ECO:0000313" key="2">
    <source>
        <dbReference type="EMBL" id="GLS27957.1"/>
    </source>
</evidence>
<dbReference type="NCBIfam" id="TIGR02565">
    <property type="entry name" value="cas_Csy2"/>
    <property type="match status" value="1"/>
</dbReference>
<dbReference type="InterPro" id="IPR013398">
    <property type="entry name" value="CRISPR-assoc_prot_Csy2"/>
</dbReference>
<dbReference type="RefSeq" id="WP_232594803.1">
    <property type="nucleotide sequence ID" value="NZ_BSPD01000094.1"/>
</dbReference>
<organism evidence="2 3">
    <name type="scientific">Marinibactrum halimedae</name>
    <dbReference type="NCBI Taxonomy" id="1444977"/>
    <lineage>
        <taxon>Bacteria</taxon>
        <taxon>Pseudomonadati</taxon>
        <taxon>Pseudomonadota</taxon>
        <taxon>Gammaproteobacteria</taxon>
        <taxon>Cellvibrionales</taxon>
        <taxon>Cellvibrionaceae</taxon>
        <taxon>Marinibactrum</taxon>
    </lineage>
</organism>
<evidence type="ECO:0000313" key="3">
    <source>
        <dbReference type="Proteomes" id="UP001156870"/>
    </source>
</evidence>
<comment type="caution">
    <text evidence="2">The sequence shown here is derived from an EMBL/GenBank/DDBJ whole genome shotgun (WGS) entry which is preliminary data.</text>
</comment>
<evidence type="ECO:0000256" key="1">
    <source>
        <dbReference type="SAM" id="MobiDB-lite"/>
    </source>
</evidence>
<dbReference type="AlphaFoldDB" id="A0AA37TF71"/>
<dbReference type="EMBL" id="BSPD01000094">
    <property type="protein sequence ID" value="GLS27957.1"/>
    <property type="molecule type" value="Genomic_DNA"/>
</dbReference>
<proteinExistence type="predicted"/>
<sequence length="351" mass="39752">MESLVVLPHLHVQNANAIAGITWGFPAVTQFLGFTHALQRRLRQSLKEAFPSDAAWLTSVDEIVFQGCAIICHHTQHHAYQPTPYSDSFFSLTRNPLTKDGKTAAFNEEGRMHMEITLVIAAVGTENFDDEEEAIFTKVLTSVVPTMRLAGGIITGWQPPKILHNAQASFHNEKENKQFLRSLLPGFVLVSRQDILEKHTQKFGGDALEAWLDFSRLTYRATEKSPEVDVQEESTAEKKRDNQEKGDTQWELQQQYGGWIKPIAVGYRSMSPLYEPGSICNARDTATSTRFVESIYSLGQWMSPHRMMEVSHLFWQYDYDEGSHSYICSNAYQEPPVPDDIDQAVIEPVVD</sequence>
<reference evidence="2 3" key="1">
    <citation type="journal article" date="2014" name="Int. J. Syst. Evol. Microbiol.">
        <title>Complete genome sequence of Corynebacterium casei LMG S-19264T (=DSM 44701T), isolated from a smear-ripened cheese.</title>
        <authorList>
            <consortium name="US DOE Joint Genome Institute (JGI-PGF)"/>
            <person name="Walter F."/>
            <person name="Albersmeier A."/>
            <person name="Kalinowski J."/>
            <person name="Ruckert C."/>
        </authorList>
    </citation>
    <scope>NUCLEOTIDE SEQUENCE [LARGE SCALE GENOMIC DNA]</scope>
    <source>
        <strain evidence="2 3">NBRC 110095</strain>
    </source>
</reference>
<feature type="compositionally biased region" description="Basic and acidic residues" evidence="1">
    <location>
        <begin position="235"/>
        <end position="248"/>
    </location>
</feature>
<name>A0AA37TF71_9GAMM</name>
<dbReference type="Pfam" id="PF09614">
    <property type="entry name" value="Cas_Csy2"/>
    <property type="match status" value="1"/>
</dbReference>